<reference evidence="1 2" key="1">
    <citation type="submission" date="2019-03" db="EMBL/GenBank/DDBJ databases">
        <title>Single cell metagenomics reveals metabolic interactions within the superorganism composed of flagellate Streblomastix strix and complex community of Bacteroidetes bacteria on its surface.</title>
        <authorList>
            <person name="Treitli S.C."/>
            <person name="Kolisko M."/>
            <person name="Husnik F."/>
            <person name="Keeling P."/>
            <person name="Hampl V."/>
        </authorList>
    </citation>
    <scope>NUCLEOTIDE SEQUENCE [LARGE SCALE GENOMIC DNA]</scope>
    <source>
        <strain evidence="1">ST1C</strain>
    </source>
</reference>
<gene>
    <name evidence="1" type="ORF">EZS28_031100</name>
</gene>
<organism evidence="1 2">
    <name type="scientific">Streblomastix strix</name>
    <dbReference type="NCBI Taxonomy" id="222440"/>
    <lineage>
        <taxon>Eukaryota</taxon>
        <taxon>Metamonada</taxon>
        <taxon>Preaxostyla</taxon>
        <taxon>Oxymonadida</taxon>
        <taxon>Streblomastigidae</taxon>
        <taxon>Streblomastix</taxon>
    </lineage>
</organism>
<accession>A0A5J4USN5</accession>
<proteinExistence type="predicted"/>
<dbReference type="Proteomes" id="UP000324800">
    <property type="component" value="Unassembled WGS sequence"/>
</dbReference>
<evidence type="ECO:0000313" key="1">
    <source>
        <dbReference type="EMBL" id="KAA6373373.1"/>
    </source>
</evidence>
<name>A0A5J4USN5_9EUKA</name>
<sequence length="353" mass="41100">METTIETKINEAESEQVDQQIEKRTVARPKKYFNDDDRKEAIRTQQLATKRRYSQKKAQIYINIHALDENKVNLLRDTYKFCLQKVRKYHIFQTQARYLQEKCKQCCKAYQQIQIKFESIYATSFAGIKFMLNIFEQIAQSEAHVTDVIQIHDETLFGNSRYIKVGLVEQVQNFNQQINILSNIPQSYDQEQLDTFLILKTDKTELIETYTKTEDEALLLLNDNVADIVDSYSKTEDDALLLLKADKTDLIDSYSKYEDDDLLLLKANVVDIMDSYYKTEADALLLLKANKSDTYSKSEDDTFFLLKSNKTELNDSYSKTDNDIFLLFKANVADLTNYVDLTSAQTMTGQKQF</sequence>
<dbReference type="EMBL" id="SNRW01012809">
    <property type="protein sequence ID" value="KAA6373373.1"/>
    <property type="molecule type" value="Genomic_DNA"/>
</dbReference>
<comment type="caution">
    <text evidence="1">The sequence shown here is derived from an EMBL/GenBank/DDBJ whole genome shotgun (WGS) entry which is preliminary data.</text>
</comment>
<dbReference type="AlphaFoldDB" id="A0A5J4USN5"/>
<protein>
    <submittedName>
        <fullName evidence="1">Uncharacterized protein</fullName>
    </submittedName>
</protein>
<evidence type="ECO:0000313" key="2">
    <source>
        <dbReference type="Proteomes" id="UP000324800"/>
    </source>
</evidence>